<name>A0AAD2G736_9STRA</name>
<gene>
    <name evidence="1" type="ORF">CYCCA115_LOCUS20777</name>
</gene>
<dbReference type="AlphaFoldDB" id="A0AAD2G736"/>
<organism evidence="1 2">
    <name type="scientific">Cylindrotheca closterium</name>
    <dbReference type="NCBI Taxonomy" id="2856"/>
    <lineage>
        <taxon>Eukaryota</taxon>
        <taxon>Sar</taxon>
        <taxon>Stramenopiles</taxon>
        <taxon>Ochrophyta</taxon>
        <taxon>Bacillariophyta</taxon>
        <taxon>Bacillariophyceae</taxon>
        <taxon>Bacillariophycidae</taxon>
        <taxon>Bacillariales</taxon>
        <taxon>Bacillariaceae</taxon>
        <taxon>Cylindrotheca</taxon>
    </lineage>
</organism>
<dbReference type="EMBL" id="CAKOGP040002202">
    <property type="protein sequence ID" value="CAJ1964755.1"/>
    <property type="molecule type" value="Genomic_DNA"/>
</dbReference>
<proteinExistence type="predicted"/>
<accession>A0AAD2G736</accession>
<evidence type="ECO:0000313" key="2">
    <source>
        <dbReference type="Proteomes" id="UP001295423"/>
    </source>
</evidence>
<reference evidence="1" key="1">
    <citation type="submission" date="2023-08" db="EMBL/GenBank/DDBJ databases">
        <authorList>
            <person name="Audoor S."/>
            <person name="Bilcke G."/>
        </authorList>
    </citation>
    <scope>NUCLEOTIDE SEQUENCE</scope>
</reference>
<dbReference type="Proteomes" id="UP001295423">
    <property type="component" value="Unassembled WGS sequence"/>
</dbReference>
<keyword evidence="2" id="KW-1185">Reference proteome</keyword>
<evidence type="ECO:0000313" key="1">
    <source>
        <dbReference type="EMBL" id="CAJ1964755.1"/>
    </source>
</evidence>
<comment type="caution">
    <text evidence="1">The sequence shown here is derived from an EMBL/GenBank/DDBJ whole genome shotgun (WGS) entry which is preliminary data.</text>
</comment>
<sequence length="307" mass="33877">MARDIRAIPINRTCNDAVSISMCGGERNESNPSWMGWVDYAIHAPPDGPIPEDWPSVNEMKVLLKATGEQWDKGGLESPSKDGYLLPPGYGDSDDETADEAIRRLCGDWRRILRNARERDQPDMYPSAESDLQEFLSTGKSGCNHEGAPMPLKIQVVILPKNRVFGAHAHPTIELELTLRGALREVRLVTNDASKPLSVPHRGPWELRPEGKTMVGPNFADSGDLRYANLPNGAQWKHMEPVWAGKYLFNEVGSVHKSYTGPEDGAFMVLWGGIHATMSANDEGSAIPNSDFLNLDHITNANGEPKQ</sequence>
<protein>
    <submittedName>
        <fullName evidence="1">Uncharacterized protein</fullName>
    </submittedName>
</protein>